<sequence length="280" mass="30860">MGVAGKPGNKTNLILRSVPYGKAPLLGYSPSYPFVFLEAPFMQNHQRRALVLFSGGQDSTTCLAWALDRYAHVETVAFDYGQRHHIELSARLNVLREIRANFPDWAPRLGEDHLLDLKVLGQVGDTAMTSNRAIEMQANGLPNTFVPGRNLLFLTLAAALGYRRQLDVLVGGMCETDFSGYPDCRDDTIKAQQVALGLGLGSRVTIETPLMWIDKSETWALAYQLGGDALVETIVEESHTCYLGERGARHDWGYGCGECPACKLRKIGWEKWVVASAAEG</sequence>
<feature type="binding site" evidence="11">
    <location>
        <position position="241"/>
    </location>
    <ligand>
        <name>Zn(2+)</name>
        <dbReference type="ChEBI" id="CHEBI:29105"/>
    </ligand>
</feature>
<evidence type="ECO:0000256" key="9">
    <source>
        <dbReference type="ARBA" id="ARBA00039149"/>
    </source>
</evidence>
<comment type="similarity">
    <text evidence="8 11">Belongs to the QueC family.</text>
</comment>
<dbReference type="Gene3D" id="3.40.50.620">
    <property type="entry name" value="HUPs"/>
    <property type="match status" value="1"/>
</dbReference>
<dbReference type="SUPFAM" id="SSF52402">
    <property type="entry name" value="Adenine nucleotide alpha hydrolases-like"/>
    <property type="match status" value="1"/>
</dbReference>
<evidence type="ECO:0000256" key="1">
    <source>
        <dbReference type="ARBA" id="ARBA00005061"/>
    </source>
</evidence>
<evidence type="ECO:0000256" key="3">
    <source>
        <dbReference type="ARBA" id="ARBA00022723"/>
    </source>
</evidence>
<keyword evidence="5 11" id="KW-0671">Queuosine biosynthesis</keyword>
<comment type="cofactor">
    <cofactor evidence="11">
        <name>Zn(2+)</name>
        <dbReference type="ChEBI" id="CHEBI:29105"/>
    </cofactor>
    <text evidence="11">Binds 1 zinc ion per subunit.</text>
</comment>
<evidence type="ECO:0000256" key="8">
    <source>
        <dbReference type="ARBA" id="ARBA00037993"/>
    </source>
</evidence>
<organism evidence="12 13">
    <name type="scientific">Achromobacter kerstersii</name>
    <dbReference type="NCBI Taxonomy" id="1353890"/>
    <lineage>
        <taxon>Bacteria</taxon>
        <taxon>Pseudomonadati</taxon>
        <taxon>Pseudomonadota</taxon>
        <taxon>Betaproteobacteria</taxon>
        <taxon>Burkholderiales</taxon>
        <taxon>Alcaligenaceae</taxon>
        <taxon>Achromobacter</taxon>
    </lineage>
</organism>
<comment type="catalytic activity">
    <reaction evidence="10 11">
        <text>7-carboxy-7-carbaguanine + NH4(+) + 2 ATP = 7-cyano-7-carbaguanine + 2 AMP + 2 diphosphate + 2 H(+)</text>
        <dbReference type="Rhea" id="RHEA:27982"/>
        <dbReference type="ChEBI" id="CHEBI:15378"/>
        <dbReference type="ChEBI" id="CHEBI:28938"/>
        <dbReference type="ChEBI" id="CHEBI:30616"/>
        <dbReference type="ChEBI" id="CHEBI:33019"/>
        <dbReference type="ChEBI" id="CHEBI:45075"/>
        <dbReference type="ChEBI" id="CHEBI:61036"/>
        <dbReference type="ChEBI" id="CHEBI:456215"/>
        <dbReference type="EC" id="6.3.4.20"/>
    </reaction>
</comment>
<dbReference type="NCBIfam" id="TIGR00364">
    <property type="entry name" value="7-cyano-7-deazaguanine synthase QueC"/>
    <property type="match status" value="1"/>
</dbReference>
<feature type="binding site" evidence="11">
    <location>
        <position position="262"/>
    </location>
    <ligand>
        <name>Zn(2+)</name>
        <dbReference type="ChEBI" id="CHEBI:29105"/>
    </ligand>
</feature>
<evidence type="ECO:0000256" key="2">
    <source>
        <dbReference type="ARBA" id="ARBA00022598"/>
    </source>
</evidence>
<dbReference type="UniPathway" id="UPA00391"/>
<reference evidence="12 13" key="1">
    <citation type="submission" date="2020-04" db="EMBL/GenBank/DDBJ databases">
        <authorList>
            <person name="De Canck E."/>
        </authorList>
    </citation>
    <scope>NUCLEOTIDE SEQUENCE [LARGE SCALE GENOMIC DNA]</scope>
    <source>
        <strain evidence="12 13">LMG 3441</strain>
    </source>
</reference>
<evidence type="ECO:0000256" key="5">
    <source>
        <dbReference type="ARBA" id="ARBA00022785"/>
    </source>
</evidence>
<dbReference type="GO" id="GO:0008616">
    <property type="term" value="P:tRNA queuosine(34) biosynthetic process"/>
    <property type="evidence" value="ECO:0007669"/>
    <property type="project" value="UniProtKB-UniRule"/>
</dbReference>
<evidence type="ECO:0000256" key="6">
    <source>
        <dbReference type="ARBA" id="ARBA00022833"/>
    </source>
</evidence>
<comment type="function">
    <text evidence="11">Catalyzes the ATP-dependent conversion of 7-carboxy-7-deazaguanine (CDG) to 7-cyano-7-deazaguanine (preQ(0)).</text>
</comment>
<feature type="binding site" evidence="11">
    <location>
        <position position="259"/>
    </location>
    <ligand>
        <name>Zn(2+)</name>
        <dbReference type="ChEBI" id="CHEBI:29105"/>
    </ligand>
</feature>
<accession>A0A6S7AQ16</accession>
<evidence type="ECO:0000256" key="10">
    <source>
        <dbReference type="ARBA" id="ARBA00047890"/>
    </source>
</evidence>
<keyword evidence="3 11" id="KW-0479">Metal-binding</keyword>
<evidence type="ECO:0000256" key="11">
    <source>
        <dbReference type="HAMAP-Rule" id="MF_01633"/>
    </source>
</evidence>
<dbReference type="InterPro" id="IPR018317">
    <property type="entry name" value="QueC"/>
</dbReference>
<feature type="binding site" evidence="11">
    <location>
        <begin position="53"/>
        <end position="63"/>
    </location>
    <ligand>
        <name>ATP</name>
        <dbReference type="ChEBI" id="CHEBI:30616"/>
    </ligand>
</feature>
<dbReference type="EMBL" id="CADIJQ010000012">
    <property type="protein sequence ID" value="CAB3738710.1"/>
    <property type="molecule type" value="Genomic_DNA"/>
</dbReference>
<dbReference type="AlphaFoldDB" id="A0A6S7AQ16"/>
<keyword evidence="13" id="KW-1185">Reference proteome</keyword>
<dbReference type="CDD" id="cd01995">
    <property type="entry name" value="QueC-like"/>
    <property type="match status" value="1"/>
</dbReference>
<dbReference type="GO" id="GO:0008270">
    <property type="term" value="F:zinc ion binding"/>
    <property type="evidence" value="ECO:0007669"/>
    <property type="project" value="UniProtKB-UniRule"/>
</dbReference>
<evidence type="ECO:0000256" key="7">
    <source>
        <dbReference type="ARBA" id="ARBA00022840"/>
    </source>
</evidence>
<keyword evidence="4 11" id="KW-0547">Nucleotide-binding</keyword>
<proteinExistence type="inferred from homology"/>
<evidence type="ECO:0000313" key="12">
    <source>
        <dbReference type="EMBL" id="CAB3738710.1"/>
    </source>
</evidence>
<dbReference type="GO" id="GO:0005524">
    <property type="term" value="F:ATP binding"/>
    <property type="evidence" value="ECO:0007669"/>
    <property type="project" value="UniProtKB-UniRule"/>
</dbReference>
<protein>
    <recommendedName>
        <fullName evidence="9 11">7-cyano-7-deazaguanine synthase</fullName>
        <ecNumber evidence="9 11">6.3.4.20</ecNumber>
    </recommendedName>
    <alternativeName>
        <fullName evidence="11">7-cyano-7-carbaguanine synthase</fullName>
    </alternativeName>
    <alternativeName>
        <fullName evidence="11">PreQ(0) synthase</fullName>
    </alternativeName>
    <alternativeName>
        <fullName evidence="11">Queuosine biosynthesis protein QueC</fullName>
    </alternativeName>
</protein>
<dbReference type="HAMAP" id="MF_01633">
    <property type="entry name" value="QueC"/>
    <property type="match status" value="1"/>
</dbReference>
<gene>
    <name evidence="11 12" type="primary">queC</name>
    <name evidence="12" type="ORF">LMG3441_05387</name>
</gene>
<name>A0A6S7AQ16_9BURK</name>
<keyword evidence="2 11" id="KW-0436">Ligase</keyword>
<dbReference type="GO" id="GO:0016879">
    <property type="term" value="F:ligase activity, forming carbon-nitrogen bonds"/>
    <property type="evidence" value="ECO:0007669"/>
    <property type="project" value="UniProtKB-UniRule"/>
</dbReference>
<dbReference type="Pfam" id="PF06508">
    <property type="entry name" value="QueC"/>
    <property type="match status" value="1"/>
</dbReference>
<dbReference type="InterPro" id="IPR014729">
    <property type="entry name" value="Rossmann-like_a/b/a_fold"/>
</dbReference>
<dbReference type="Proteomes" id="UP000494269">
    <property type="component" value="Unassembled WGS sequence"/>
</dbReference>
<dbReference type="EC" id="6.3.4.20" evidence="9 11"/>
<keyword evidence="6 11" id="KW-0862">Zinc</keyword>
<evidence type="ECO:0000256" key="4">
    <source>
        <dbReference type="ARBA" id="ARBA00022741"/>
    </source>
</evidence>
<feature type="binding site" evidence="11">
    <location>
        <position position="256"/>
    </location>
    <ligand>
        <name>Zn(2+)</name>
        <dbReference type="ChEBI" id="CHEBI:29105"/>
    </ligand>
</feature>
<evidence type="ECO:0000313" key="13">
    <source>
        <dbReference type="Proteomes" id="UP000494269"/>
    </source>
</evidence>
<keyword evidence="7 11" id="KW-0067">ATP-binding</keyword>
<dbReference type="PANTHER" id="PTHR42914">
    <property type="entry name" value="7-CYANO-7-DEAZAGUANINE SYNTHASE"/>
    <property type="match status" value="1"/>
</dbReference>
<dbReference type="PANTHER" id="PTHR42914:SF1">
    <property type="entry name" value="7-CYANO-7-DEAZAGUANINE SYNTHASE"/>
    <property type="match status" value="1"/>
</dbReference>
<comment type="pathway">
    <text evidence="1 11">Purine metabolism; 7-cyano-7-deazaguanine biosynthesis.</text>
</comment>